<dbReference type="EC" id="3.6.4.13" evidence="1"/>
<dbReference type="Pfam" id="PF07717">
    <property type="entry name" value="OB_NTP_bind"/>
    <property type="match status" value="1"/>
</dbReference>
<feature type="region of interest" description="Disordered" evidence="7">
    <location>
        <begin position="1"/>
        <end position="67"/>
    </location>
</feature>
<evidence type="ECO:0000256" key="4">
    <source>
        <dbReference type="ARBA" id="ARBA00022806"/>
    </source>
</evidence>
<feature type="compositionally biased region" description="Gly residues" evidence="7">
    <location>
        <begin position="298"/>
        <end position="307"/>
    </location>
</feature>
<dbReference type="PROSITE" id="PS00690">
    <property type="entry name" value="DEAH_ATP_HELICASE"/>
    <property type="match status" value="1"/>
</dbReference>
<dbReference type="InterPro" id="IPR027417">
    <property type="entry name" value="P-loop_NTPase"/>
</dbReference>
<sequence length="1538" mass="166786">MGKQKPTPPAPPPAPNAAAAQAASSSKPPPRRKANIVKSGNAGSSKPAPPPLAPGEAPPPPPLFRKCLSSVGYKTPLSLLTERCQKAGWDRPSVDPKKGSEPNAWTASVTLRRKNPKSGEPESVYMRPPPPPSPIAVEKPSAMEAKHWAAVYALFRFSNNLRLNLQLPPSTRGESSVMYFYVELWLWSTTPFETAAAAPPPPQPQAATAGTNGNNSAPRATGSSAGSSRAGTPSGRPLVAVANGAGGAHGARPTTAVPKHWLEAPEVRMPTALRDLVERTIRDSLPDLSDADLLAGNAEGGAQGSTYGGHDDHADSPMSGSGAATPAYLTTGPSPDERAVEQEFLAQGFRKGHVLRALAYVRSASSGTSDPLPLPTLRHEVLSHLHLLVPESDLPAAFQSSKPSDTTIRNATARDRDELGRIWRAEKIAREVGTPVEWVSAEMERIRQASEGDAAVETEGELEGRLLELLARRMMDVESLADEEDGEVRAKLGEDSLFRRWSDPSLYDLDVEAKTELKQRREDELVGLEGMLGARYHRRKDGFDIAIPSSGKTDPVALRVLFHPSSRYPSPDDGTSSQPAALPSFYVTSPTLPPYIRLHLAYLLASSFVPSSPVSTNGGAWLELVDGGYGGVVGEMVAFLEEHARSVIDNPPDARTVMARLLPLSERPDATLASQVSQKITKAANGNARNGRRSRKLRATPAEQLALKQSYEALQQTPGYGKMLAQRQGLPAWGMREQIVDLIRKSRVTIVCGETGSGKTTQVPAFVLEDAILRSEGATTSIVVTQPRRVSAIGVASRVAQERCEDLSPSSSPGTDNLVGYAIRGERRAGRGCRALFCTTGVVLARLGRGGDPDLDGVSHIFIDEVHERSVDSDFLLLELRDILVRNPDIKVILMSATINQRQFSDYFGGAPVIEIPGFTHPVQDFYLESYLPALLANNAYRPSGKPARKATQAQLDRMRSSFIERGVSETDIRALQALEVASRAEKIDFGLVGATVAHCLASSVEAGGDILVFSTGVLEIKQSIEAIRAAVPSHQLSSLLILPLHANLTSQEQTSVFRPTPTGKRKIVVATNVAETSITIDGIIYVVDCGRVKENQFDPETGITRLVECWTSRAGCRQRRGRAGRTRPGICYKLFTQYTDENTMSAQPTPEIQRTPLEALLLQIKSTRPTADVRDYLGRALDPPDVKAIESAWATLGMLGAIQDTGQDQAGLSARLTPLGSHLAMIPVDVRLAKMLVLAAIFRCLDPILTVVALMSSKPFFLNPMEQRDEAKKARATFYTGRSDLLTDAAAFEACMAARKDGASSFRTFADDSFISHSTFRDVLSLRSEYLQALSAVGFIPLRASANDPAFNENSQNEALLKSIIFAGTGRLVRVKLPKAVYDRTISGSIERDREAREVRYFEPDGRVFPHPVSLLFEETKYTSPFVTFFNKQVTTKPFLRDVNEVPLFALLLFSSGRIAMELDRGVTVHHGVLNARQAVHLRAWPRIGVLVNGLRKLFDQDLERELEEPGFGGPVSAAVQCMLELLSPRDAIGGTR</sequence>
<evidence type="ECO:0000259" key="8">
    <source>
        <dbReference type="PROSITE" id="PS51192"/>
    </source>
</evidence>
<dbReference type="STRING" id="741276.A0A2S5B7F0"/>
<organism evidence="10 11">
    <name type="scientific">Rhodotorula taiwanensis</name>
    <dbReference type="NCBI Taxonomy" id="741276"/>
    <lineage>
        <taxon>Eukaryota</taxon>
        <taxon>Fungi</taxon>
        <taxon>Dikarya</taxon>
        <taxon>Basidiomycota</taxon>
        <taxon>Pucciniomycotina</taxon>
        <taxon>Microbotryomycetes</taxon>
        <taxon>Sporidiobolales</taxon>
        <taxon>Sporidiobolaceae</taxon>
        <taxon>Rhodotorula</taxon>
    </lineage>
</organism>
<protein>
    <recommendedName>
        <fullName evidence="1">RNA helicase</fullName>
        <ecNumber evidence="1">3.6.4.13</ecNumber>
    </recommendedName>
</protein>
<evidence type="ECO:0000313" key="10">
    <source>
        <dbReference type="EMBL" id="POY72700.1"/>
    </source>
</evidence>
<dbReference type="Gene3D" id="3.40.50.300">
    <property type="entry name" value="P-loop containing nucleotide triphosphate hydrolases"/>
    <property type="match status" value="2"/>
</dbReference>
<dbReference type="SMART" id="SM00487">
    <property type="entry name" value="DEXDc"/>
    <property type="match status" value="1"/>
</dbReference>
<dbReference type="SUPFAM" id="SSF52540">
    <property type="entry name" value="P-loop containing nucleoside triphosphate hydrolases"/>
    <property type="match status" value="1"/>
</dbReference>
<dbReference type="InterPro" id="IPR014001">
    <property type="entry name" value="Helicase_ATP-bd"/>
</dbReference>
<dbReference type="GO" id="GO:0016787">
    <property type="term" value="F:hydrolase activity"/>
    <property type="evidence" value="ECO:0007669"/>
    <property type="project" value="UniProtKB-KW"/>
</dbReference>
<dbReference type="InterPro" id="IPR001650">
    <property type="entry name" value="Helicase_C-like"/>
</dbReference>
<dbReference type="CDD" id="cd18791">
    <property type="entry name" value="SF2_C_RHA"/>
    <property type="match status" value="1"/>
</dbReference>
<dbReference type="FunFam" id="1.20.120.1080:FF:000002">
    <property type="entry name" value="Putative ATP-dependent RNA helicase DHX36"/>
    <property type="match status" value="1"/>
</dbReference>
<dbReference type="InterPro" id="IPR011709">
    <property type="entry name" value="DEAD-box_helicase_OB_fold"/>
</dbReference>
<evidence type="ECO:0000313" key="11">
    <source>
        <dbReference type="Proteomes" id="UP000237144"/>
    </source>
</evidence>
<dbReference type="Pfam" id="PF24385">
    <property type="entry name" value="DSRM_DHX29"/>
    <property type="match status" value="1"/>
</dbReference>
<dbReference type="InterPro" id="IPR007502">
    <property type="entry name" value="Helicase-assoc_dom"/>
</dbReference>
<feature type="compositionally biased region" description="Low complexity" evidence="7">
    <location>
        <begin position="16"/>
        <end position="26"/>
    </location>
</feature>
<evidence type="ECO:0000256" key="1">
    <source>
        <dbReference type="ARBA" id="ARBA00012552"/>
    </source>
</evidence>
<dbReference type="Proteomes" id="UP000237144">
    <property type="component" value="Unassembled WGS sequence"/>
</dbReference>
<comment type="caution">
    <text evidence="10">The sequence shown here is derived from an EMBL/GenBank/DDBJ whole genome shotgun (WGS) entry which is preliminary data.</text>
</comment>
<dbReference type="PROSITE" id="PS51194">
    <property type="entry name" value="HELICASE_CTER"/>
    <property type="match status" value="1"/>
</dbReference>
<dbReference type="CDD" id="cd17917">
    <property type="entry name" value="DEXHc_RHA-like"/>
    <property type="match status" value="1"/>
</dbReference>
<evidence type="ECO:0000256" key="6">
    <source>
        <dbReference type="ARBA" id="ARBA00047984"/>
    </source>
</evidence>
<dbReference type="GO" id="GO:0005524">
    <property type="term" value="F:ATP binding"/>
    <property type="evidence" value="ECO:0007669"/>
    <property type="project" value="UniProtKB-KW"/>
</dbReference>
<evidence type="ECO:0000256" key="2">
    <source>
        <dbReference type="ARBA" id="ARBA00022741"/>
    </source>
</evidence>
<feature type="region of interest" description="Disordered" evidence="7">
    <location>
        <begin position="195"/>
        <end position="263"/>
    </location>
</feature>
<reference evidence="10 11" key="1">
    <citation type="journal article" date="2018" name="Front. Microbiol.">
        <title>Prospects for Fungal Bioremediation of Acidic Radioactive Waste Sites: Characterization and Genome Sequence of Rhodotorula taiwanensis MD1149.</title>
        <authorList>
            <person name="Tkavc R."/>
            <person name="Matrosova V.Y."/>
            <person name="Grichenko O.E."/>
            <person name="Gostincar C."/>
            <person name="Volpe R.P."/>
            <person name="Klimenkova P."/>
            <person name="Gaidamakova E.K."/>
            <person name="Zhou C.E."/>
            <person name="Stewart B.J."/>
            <person name="Lyman M.G."/>
            <person name="Malfatti S.A."/>
            <person name="Rubinfeld B."/>
            <person name="Courtot M."/>
            <person name="Singh J."/>
            <person name="Dalgard C.L."/>
            <person name="Hamilton T."/>
            <person name="Frey K.G."/>
            <person name="Gunde-Cimerman N."/>
            <person name="Dugan L."/>
            <person name="Daly M.J."/>
        </authorList>
    </citation>
    <scope>NUCLEOTIDE SEQUENCE [LARGE SCALE GENOMIC DNA]</scope>
    <source>
        <strain evidence="10 11">MD1149</strain>
    </source>
</reference>
<dbReference type="Gene3D" id="1.20.120.1080">
    <property type="match status" value="1"/>
</dbReference>
<feature type="compositionally biased region" description="Low complexity" evidence="7">
    <location>
        <begin position="205"/>
        <end position="243"/>
    </location>
</feature>
<evidence type="ECO:0000256" key="5">
    <source>
        <dbReference type="ARBA" id="ARBA00022840"/>
    </source>
</evidence>
<keyword evidence="2" id="KW-0547">Nucleotide-binding</keyword>
<dbReference type="FunFam" id="3.40.50.300:FF:000500">
    <property type="entry name" value="ATP-dependent RNA helicase DHX29"/>
    <property type="match status" value="1"/>
</dbReference>
<feature type="compositionally biased region" description="Basic and acidic residues" evidence="7">
    <location>
        <begin position="89"/>
        <end position="100"/>
    </location>
</feature>
<keyword evidence="4" id="KW-0347">Helicase</keyword>
<dbReference type="Pfam" id="PF21010">
    <property type="entry name" value="HA2_C"/>
    <property type="match status" value="1"/>
</dbReference>
<dbReference type="Pfam" id="PF00270">
    <property type="entry name" value="DEAD"/>
    <property type="match status" value="1"/>
</dbReference>
<proteinExistence type="predicted"/>
<dbReference type="PANTHER" id="PTHR18934:SF267">
    <property type="entry name" value="ATP-DEPENDENT RNA HELICASE YLR419W-RELATED"/>
    <property type="match status" value="1"/>
</dbReference>
<feature type="domain" description="Helicase C-terminal" evidence="9">
    <location>
        <begin position="996"/>
        <end position="1169"/>
    </location>
</feature>
<dbReference type="SMART" id="SM00847">
    <property type="entry name" value="HA2"/>
    <property type="match status" value="1"/>
</dbReference>
<evidence type="ECO:0000259" key="9">
    <source>
        <dbReference type="PROSITE" id="PS51194"/>
    </source>
</evidence>
<dbReference type="InterPro" id="IPR056328">
    <property type="entry name" value="DSRM_DHX29"/>
</dbReference>
<feature type="region of interest" description="Disordered" evidence="7">
    <location>
        <begin position="89"/>
        <end position="131"/>
    </location>
</feature>
<dbReference type="PANTHER" id="PTHR18934">
    <property type="entry name" value="ATP-DEPENDENT RNA HELICASE"/>
    <property type="match status" value="1"/>
</dbReference>
<feature type="compositionally biased region" description="Pro residues" evidence="7">
    <location>
        <begin position="1"/>
        <end position="15"/>
    </location>
</feature>
<keyword evidence="3" id="KW-0378">Hydrolase</keyword>
<comment type="catalytic activity">
    <reaction evidence="6">
        <text>ATP + H2O = ADP + phosphate + H(+)</text>
        <dbReference type="Rhea" id="RHEA:13065"/>
        <dbReference type="ChEBI" id="CHEBI:15377"/>
        <dbReference type="ChEBI" id="CHEBI:15378"/>
        <dbReference type="ChEBI" id="CHEBI:30616"/>
        <dbReference type="ChEBI" id="CHEBI:43474"/>
        <dbReference type="ChEBI" id="CHEBI:456216"/>
        <dbReference type="EC" id="3.6.4.13"/>
    </reaction>
</comment>
<feature type="domain" description="Helicase ATP-binding" evidence="8">
    <location>
        <begin position="740"/>
        <end position="917"/>
    </location>
</feature>
<feature type="compositionally biased region" description="Pro residues" evidence="7">
    <location>
        <begin position="47"/>
        <end position="63"/>
    </location>
</feature>
<dbReference type="Pfam" id="PF00271">
    <property type="entry name" value="Helicase_C"/>
    <property type="match status" value="1"/>
</dbReference>
<dbReference type="InterPro" id="IPR002464">
    <property type="entry name" value="DNA/RNA_helicase_DEAH_CS"/>
</dbReference>
<gene>
    <name evidence="10" type="ORF">BMF94_4530</name>
</gene>
<dbReference type="GO" id="GO:1990904">
    <property type="term" value="C:ribonucleoprotein complex"/>
    <property type="evidence" value="ECO:0007669"/>
    <property type="project" value="UniProtKB-ARBA"/>
</dbReference>
<keyword evidence="5" id="KW-0067">ATP-binding</keyword>
<feature type="region of interest" description="Disordered" evidence="7">
    <location>
        <begin position="292"/>
        <end position="335"/>
    </location>
</feature>
<dbReference type="InterPro" id="IPR011545">
    <property type="entry name" value="DEAD/DEAH_box_helicase_dom"/>
</dbReference>
<evidence type="ECO:0000256" key="7">
    <source>
        <dbReference type="SAM" id="MobiDB-lite"/>
    </source>
</evidence>
<accession>A0A2S5B7F0</accession>
<dbReference type="GO" id="GO:0003724">
    <property type="term" value="F:RNA helicase activity"/>
    <property type="evidence" value="ECO:0007669"/>
    <property type="project" value="UniProtKB-EC"/>
</dbReference>
<keyword evidence="11" id="KW-1185">Reference proteome</keyword>
<dbReference type="SMART" id="SM00490">
    <property type="entry name" value="HELICc"/>
    <property type="match status" value="1"/>
</dbReference>
<name>A0A2S5B7F0_9BASI</name>
<evidence type="ECO:0000256" key="3">
    <source>
        <dbReference type="ARBA" id="ARBA00022801"/>
    </source>
</evidence>
<dbReference type="OrthoDB" id="5600252at2759"/>
<dbReference type="GO" id="GO:0003723">
    <property type="term" value="F:RNA binding"/>
    <property type="evidence" value="ECO:0007669"/>
    <property type="project" value="TreeGrafter"/>
</dbReference>
<dbReference type="EMBL" id="PJQD01000048">
    <property type="protein sequence ID" value="POY72700.1"/>
    <property type="molecule type" value="Genomic_DNA"/>
</dbReference>
<dbReference type="PROSITE" id="PS51192">
    <property type="entry name" value="HELICASE_ATP_BIND_1"/>
    <property type="match status" value="1"/>
</dbReference>